<keyword evidence="3" id="KW-1185">Reference proteome</keyword>
<feature type="region of interest" description="Disordered" evidence="1">
    <location>
        <begin position="179"/>
        <end position="202"/>
    </location>
</feature>
<evidence type="ECO:0000256" key="1">
    <source>
        <dbReference type="SAM" id="MobiDB-lite"/>
    </source>
</evidence>
<proteinExistence type="predicted"/>
<dbReference type="AlphaFoldDB" id="A0AA40C974"/>
<name>A0AA40C974_9PEZI</name>
<dbReference type="Proteomes" id="UP001174934">
    <property type="component" value="Unassembled WGS sequence"/>
</dbReference>
<protein>
    <submittedName>
        <fullName evidence="2">Uncharacterized protein</fullName>
    </submittedName>
</protein>
<evidence type="ECO:0000313" key="3">
    <source>
        <dbReference type="Proteomes" id="UP001174934"/>
    </source>
</evidence>
<sequence length="202" mass="21901">MFGDLDLLTIRFIVILFLLSSLLSLLSASSTSLRKKFLNPPLILTTERRCLSVRVTVSTPFSTASVSARATAICSALRISWPFHRSARTSADSNAYSLALCGTYHLPVLSLSSRSKLCIQMRLRPLVAQPAVVQRDVDAASEGAIKRLDAVCGQEQDAAVVLEGAQEDGRRGYCGRSRTCGASRGRRPPRRATPQHRSACPG</sequence>
<comment type="caution">
    <text evidence="2">The sequence shown here is derived from an EMBL/GenBank/DDBJ whole genome shotgun (WGS) entry which is preliminary data.</text>
</comment>
<evidence type="ECO:0000313" key="2">
    <source>
        <dbReference type="EMBL" id="KAK0630111.1"/>
    </source>
</evidence>
<feature type="compositionally biased region" description="Basic residues" evidence="1">
    <location>
        <begin position="184"/>
        <end position="194"/>
    </location>
</feature>
<reference evidence="2" key="1">
    <citation type="submission" date="2023-06" db="EMBL/GenBank/DDBJ databases">
        <title>Genome-scale phylogeny and comparative genomics of the fungal order Sordariales.</title>
        <authorList>
            <consortium name="Lawrence Berkeley National Laboratory"/>
            <person name="Hensen N."/>
            <person name="Bonometti L."/>
            <person name="Westerberg I."/>
            <person name="Brannstrom I.O."/>
            <person name="Guillou S."/>
            <person name="Cros-Aarteil S."/>
            <person name="Calhoun S."/>
            <person name="Haridas S."/>
            <person name="Kuo A."/>
            <person name="Mondo S."/>
            <person name="Pangilinan J."/>
            <person name="Riley R."/>
            <person name="LaButti K."/>
            <person name="Andreopoulos B."/>
            <person name="Lipzen A."/>
            <person name="Chen C."/>
            <person name="Yanf M."/>
            <person name="Daum C."/>
            <person name="Ng V."/>
            <person name="Clum A."/>
            <person name="Steindorff A."/>
            <person name="Ohm R."/>
            <person name="Martin F."/>
            <person name="Silar P."/>
            <person name="Natvig D."/>
            <person name="Lalanne C."/>
            <person name="Gautier V."/>
            <person name="Ament-velasquez S.L."/>
            <person name="Kruys A."/>
            <person name="Hutchinson M.I."/>
            <person name="Powell A.J."/>
            <person name="Barry K."/>
            <person name="Miller A.N."/>
            <person name="Grigoriev I.V."/>
            <person name="Debuchy R."/>
            <person name="Gladieux P."/>
            <person name="Thoren M.H."/>
            <person name="Johannesson H."/>
        </authorList>
    </citation>
    <scope>NUCLEOTIDE SEQUENCE</scope>
    <source>
        <strain evidence="2">SMH3391-2</strain>
    </source>
</reference>
<dbReference type="EMBL" id="JAULSR010000002">
    <property type="protein sequence ID" value="KAK0630111.1"/>
    <property type="molecule type" value="Genomic_DNA"/>
</dbReference>
<organism evidence="2 3">
    <name type="scientific">Bombardia bombarda</name>
    <dbReference type="NCBI Taxonomy" id="252184"/>
    <lineage>
        <taxon>Eukaryota</taxon>
        <taxon>Fungi</taxon>
        <taxon>Dikarya</taxon>
        <taxon>Ascomycota</taxon>
        <taxon>Pezizomycotina</taxon>
        <taxon>Sordariomycetes</taxon>
        <taxon>Sordariomycetidae</taxon>
        <taxon>Sordariales</taxon>
        <taxon>Lasiosphaeriaceae</taxon>
        <taxon>Bombardia</taxon>
    </lineage>
</organism>
<accession>A0AA40C974</accession>
<gene>
    <name evidence="2" type="ORF">B0T17DRAFT_210458</name>
</gene>